<dbReference type="Proteomes" id="UP001054837">
    <property type="component" value="Unassembled WGS sequence"/>
</dbReference>
<evidence type="ECO:0000313" key="1">
    <source>
        <dbReference type="EMBL" id="GIY86927.1"/>
    </source>
</evidence>
<comment type="caution">
    <text evidence="1">The sequence shown here is derived from an EMBL/GenBank/DDBJ whole genome shotgun (WGS) entry which is preliminary data.</text>
</comment>
<dbReference type="AlphaFoldDB" id="A0AAV4WWR3"/>
<protein>
    <submittedName>
        <fullName evidence="1">Uncharacterized protein</fullName>
    </submittedName>
</protein>
<reference evidence="1 2" key="1">
    <citation type="submission" date="2021-06" db="EMBL/GenBank/DDBJ databases">
        <title>Caerostris darwini draft genome.</title>
        <authorList>
            <person name="Kono N."/>
            <person name="Arakawa K."/>
        </authorList>
    </citation>
    <scope>NUCLEOTIDE SEQUENCE [LARGE SCALE GENOMIC DNA]</scope>
</reference>
<sequence>MQSEEKIQWQARWRKWAKFIILPFAKRRERGRDIELSACHRYSSNVEIVSTATEKMGVIHYPAICEAERKSNVKIVFTEVCSIILPQPSLSLIAPTYATIYTLSSVIESFADVVHSE</sequence>
<proteinExistence type="predicted"/>
<dbReference type="EMBL" id="BPLQ01015260">
    <property type="protein sequence ID" value="GIY86927.1"/>
    <property type="molecule type" value="Genomic_DNA"/>
</dbReference>
<accession>A0AAV4WWR3</accession>
<keyword evidence="2" id="KW-1185">Reference proteome</keyword>
<evidence type="ECO:0000313" key="2">
    <source>
        <dbReference type="Proteomes" id="UP001054837"/>
    </source>
</evidence>
<name>A0AAV4WWR3_9ARAC</name>
<organism evidence="1 2">
    <name type="scientific">Caerostris darwini</name>
    <dbReference type="NCBI Taxonomy" id="1538125"/>
    <lineage>
        <taxon>Eukaryota</taxon>
        <taxon>Metazoa</taxon>
        <taxon>Ecdysozoa</taxon>
        <taxon>Arthropoda</taxon>
        <taxon>Chelicerata</taxon>
        <taxon>Arachnida</taxon>
        <taxon>Araneae</taxon>
        <taxon>Araneomorphae</taxon>
        <taxon>Entelegynae</taxon>
        <taxon>Araneoidea</taxon>
        <taxon>Araneidae</taxon>
        <taxon>Caerostris</taxon>
    </lineage>
</organism>
<gene>
    <name evidence="1" type="ORF">CDAR_289801</name>
</gene>